<dbReference type="OrthoDB" id="9785724at2"/>
<dbReference type="SUPFAM" id="SSF52499">
    <property type="entry name" value="Isochorismatase-like hydrolases"/>
    <property type="match status" value="1"/>
</dbReference>
<keyword evidence="2" id="KW-0378">Hydrolase</keyword>
<dbReference type="PANTHER" id="PTHR43540:SF6">
    <property type="entry name" value="ISOCHORISMATASE-LIKE DOMAIN-CONTAINING PROTEIN"/>
    <property type="match status" value="1"/>
</dbReference>
<evidence type="ECO:0000256" key="1">
    <source>
        <dbReference type="ARBA" id="ARBA00006336"/>
    </source>
</evidence>
<gene>
    <name evidence="4" type="ORF">GTO89_02030</name>
</gene>
<dbReference type="InterPro" id="IPR050272">
    <property type="entry name" value="Isochorismatase-like_hydrls"/>
</dbReference>
<protein>
    <submittedName>
        <fullName evidence="4">Isochorismatase family protein</fullName>
    </submittedName>
</protein>
<proteinExistence type="inferred from homology"/>
<dbReference type="Pfam" id="PF00857">
    <property type="entry name" value="Isochorismatase"/>
    <property type="match status" value="1"/>
</dbReference>
<comment type="caution">
    <text evidence="4">The sequence shown here is derived from an EMBL/GenBank/DDBJ whole genome shotgun (WGS) entry which is preliminary data.</text>
</comment>
<evidence type="ECO:0000313" key="5">
    <source>
        <dbReference type="Proteomes" id="UP000471031"/>
    </source>
</evidence>
<dbReference type="Gene3D" id="3.40.50.850">
    <property type="entry name" value="Isochorismatase-like"/>
    <property type="match status" value="1"/>
</dbReference>
<evidence type="ECO:0000313" key="4">
    <source>
        <dbReference type="EMBL" id="MZP41809.1"/>
    </source>
</evidence>
<evidence type="ECO:0000259" key="3">
    <source>
        <dbReference type="Pfam" id="PF00857"/>
    </source>
</evidence>
<dbReference type="InterPro" id="IPR000868">
    <property type="entry name" value="Isochorismatase-like_dom"/>
</dbReference>
<dbReference type="AlphaFoldDB" id="A0A845LAX0"/>
<dbReference type="EMBL" id="WXEX01000001">
    <property type="protein sequence ID" value="MZP41809.1"/>
    <property type="molecule type" value="Genomic_DNA"/>
</dbReference>
<dbReference type="InterPro" id="IPR036380">
    <property type="entry name" value="Isochorismatase-like_sf"/>
</dbReference>
<name>A0A845LAX0_HELGE</name>
<evidence type="ECO:0000256" key="2">
    <source>
        <dbReference type="ARBA" id="ARBA00022801"/>
    </source>
</evidence>
<sequence length="185" mass="21090">MERFAVLTNDLQYAAMNKHPERIEAVKKFLPHQIHFLKQARELSVPVIHLQLIKDGGEQNWHDRQFVRGAEGARIIDEVLDDSDIIVEKPKDSGFFHTNLDDVLKERNITTVIITGMQTQICVQTTAADAFFRGYKVIVPSDVVVSTKEMDTERALVWLEKYCARVLGSDQIIDLIQQEASLDQA</sequence>
<accession>A0A845LAX0</accession>
<dbReference type="CDD" id="cd00431">
    <property type="entry name" value="cysteine_hydrolases"/>
    <property type="match status" value="1"/>
</dbReference>
<dbReference type="PANTHER" id="PTHR43540">
    <property type="entry name" value="PEROXYUREIDOACRYLATE/UREIDOACRYLATE AMIDOHYDROLASE-RELATED"/>
    <property type="match status" value="1"/>
</dbReference>
<reference evidence="4 5" key="1">
    <citation type="submission" date="2020-01" db="EMBL/GenBank/DDBJ databases">
        <title>Whole genome sequence of Heliobacterium gestii DSM 11169.</title>
        <authorList>
            <person name="Kyndt J.A."/>
            <person name="Meyer T.E."/>
        </authorList>
    </citation>
    <scope>NUCLEOTIDE SEQUENCE [LARGE SCALE GENOMIC DNA]</scope>
    <source>
        <strain evidence="4 5">DSM 11169</strain>
    </source>
</reference>
<keyword evidence="5" id="KW-1185">Reference proteome</keyword>
<feature type="domain" description="Isochorismatase-like" evidence="3">
    <location>
        <begin position="5"/>
        <end position="170"/>
    </location>
</feature>
<dbReference type="RefSeq" id="WP_161260375.1">
    <property type="nucleotide sequence ID" value="NZ_JAFBDC010000001.1"/>
</dbReference>
<dbReference type="GO" id="GO:0016787">
    <property type="term" value="F:hydrolase activity"/>
    <property type="evidence" value="ECO:0007669"/>
    <property type="project" value="UniProtKB-KW"/>
</dbReference>
<organism evidence="4 5">
    <name type="scientific">Heliomicrobium gestii</name>
    <name type="common">Heliobacterium gestii</name>
    <dbReference type="NCBI Taxonomy" id="2699"/>
    <lineage>
        <taxon>Bacteria</taxon>
        <taxon>Bacillati</taxon>
        <taxon>Bacillota</taxon>
        <taxon>Clostridia</taxon>
        <taxon>Eubacteriales</taxon>
        <taxon>Heliobacteriaceae</taxon>
        <taxon>Heliomicrobium</taxon>
    </lineage>
</organism>
<dbReference type="Proteomes" id="UP000471031">
    <property type="component" value="Unassembled WGS sequence"/>
</dbReference>
<comment type="similarity">
    <text evidence="1">Belongs to the isochorismatase family.</text>
</comment>